<gene>
    <name evidence="10" type="ORF">CINC_LOCUS8616</name>
</gene>
<dbReference type="PROSITE" id="PS00134">
    <property type="entry name" value="TRYPSIN_HIS"/>
    <property type="match status" value="1"/>
</dbReference>
<dbReference type="SMART" id="SM00020">
    <property type="entry name" value="Tryp_SPc"/>
    <property type="match status" value="1"/>
</dbReference>
<protein>
    <recommendedName>
        <fullName evidence="9">Peptidase S1 domain-containing protein</fullName>
    </recommendedName>
</protein>
<dbReference type="InterPro" id="IPR043504">
    <property type="entry name" value="Peptidase_S1_PA_chymotrypsin"/>
</dbReference>
<evidence type="ECO:0000259" key="9">
    <source>
        <dbReference type="PROSITE" id="PS50240"/>
    </source>
</evidence>
<dbReference type="EMBL" id="LR824030">
    <property type="protein sequence ID" value="CAD0206322.1"/>
    <property type="molecule type" value="Genomic_DNA"/>
</dbReference>
<dbReference type="Pfam" id="PF00089">
    <property type="entry name" value="Trypsin"/>
    <property type="match status" value="1"/>
</dbReference>
<dbReference type="InterPro" id="IPR001254">
    <property type="entry name" value="Trypsin_dom"/>
</dbReference>
<evidence type="ECO:0000256" key="1">
    <source>
        <dbReference type="ARBA" id="ARBA00004239"/>
    </source>
</evidence>
<evidence type="ECO:0000256" key="8">
    <source>
        <dbReference type="SAM" id="SignalP"/>
    </source>
</evidence>
<dbReference type="OrthoDB" id="6339452at2759"/>
<sequence length="418" mass="46675">MYLDKVKTFFVILCSVSYVICELGLPEGASCYTEGVNGTCVELGKCISANRINLFLTSGYPRSQFPELPDICSYTGKQPVVCCTDCGFTEKPYYNTALLPWGTYGSTEGTVAWKKCLDYFQRLPYICHGGGVTGVHKTWNKERQCHEISITGALSVGGRNAERWEFPHSALIGYGDDVETAEWLCGGTVISERFILTAAHCTAAGALGNVKFAALGLLKRTDPKKYWKIHNIKRIINHPEHKPPSKYHDIALLETDTEMNFGKDLLPACLDTGNKEINQAEASGWGRLGHRQALADTLQVVYLDQYNDSECASIYMPHRLLEHGYDPKTQMCYGVRSAVVDTCEGDSGGPLQVHRFKCLYTVVGITSYGRDCGIKGSAGMYTRVSYYVPWIESIVWPKEYEQLKSLDNEWLDKWLGKP</sequence>
<feature type="chain" id="PRO_5040153373" description="Peptidase S1 domain-containing protein" evidence="8">
    <location>
        <begin position="22"/>
        <end position="418"/>
    </location>
</feature>
<evidence type="ECO:0000256" key="2">
    <source>
        <dbReference type="ARBA" id="ARBA00022656"/>
    </source>
</evidence>
<keyword evidence="11" id="KW-1185">Reference proteome</keyword>
<keyword evidence="6" id="KW-1205">Fibrinolytic toxin</keyword>
<dbReference type="InterPro" id="IPR033116">
    <property type="entry name" value="TRYPSIN_SER"/>
</dbReference>
<dbReference type="InterPro" id="IPR009003">
    <property type="entry name" value="Peptidase_S1_PA"/>
</dbReference>
<dbReference type="PROSITE" id="PS50240">
    <property type="entry name" value="TRYPSIN_DOM"/>
    <property type="match status" value="1"/>
</dbReference>
<dbReference type="PROSITE" id="PS00135">
    <property type="entry name" value="TRYPSIN_SER"/>
    <property type="match status" value="1"/>
</dbReference>
<dbReference type="InterPro" id="IPR018114">
    <property type="entry name" value="TRYPSIN_HIS"/>
</dbReference>
<dbReference type="PANTHER" id="PTHR24260:SF147">
    <property type="entry name" value="EG:BACR7A4.3 PROTEIN-RELATED"/>
    <property type="match status" value="1"/>
</dbReference>
<proteinExistence type="predicted"/>
<dbReference type="SUPFAM" id="SSF50494">
    <property type="entry name" value="Trypsin-like serine proteases"/>
    <property type="match status" value="1"/>
</dbReference>
<reference evidence="10" key="1">
    <citation type="submission" date="2021-12" db="EMBL/GenBank/DDBJ databases">
        <authorList>
            <person name="King R."/>
        </authorList>
    </citation>
    <scope>NUCLEOTIDE SEQUENCE</scope>
</reference>
<keyword evidence="4" id="KW-1199">Hemostasis impairing toxin</keyword>
<name>A0A9N8Q2D9_CHRIL</name>
<dbReference type="InterPro" id="IPR001314">
    <property type="entry name" value="Peptidase_S1A"/>
</dbReference>
<dbReference type="AlphaFoldDB" id="A0A9N8Q2D9"/>
<dbReference type="GO" id="GO:0090729">
    <property type="term" value="F:toxin activity"/>
    <property type="evidence" value="ECO:0007669"/>
    <property type="project" value="UniProtKB-KW"/>
</dbReference>
<evidence type="ECO:0000313" key="10">
    <source>
        <dbReference type="EMBL" id="CAD0206322.1"/>
    </source>
</evidence>
<evidence type="ECO:0000256" key="7">
    <source>
        <dbReference type="RuleBase" id="RU363034"/>
    </source>
</evidence>
<dbReference type="FunFam" id="2.40.10.10:FF:000068">
    <property type="entry name" value="transmembrane protease serine 2"/>
    <property type="match status" value="1"/>
</dbReference>
<dbReference type="PRINTS" id="PR00722">
    <property type="entry name" value="CHYMOTRYPSIN"/>
</dbReference>
<organism evidence="10 11">
    <name type="scientific">Chrysodeixis includens</name>
    <name type="common">Soybean looper</name>
    <name type="synonym">Pseudoplusia includens</name>
    <dbReference type="NCBI Taxonomy" id="689277"/>
    <lineage>
        <taxon>Eukaryota</taxon>
        <taxon>Metazoa</taxon>
        <taxon>Ecdysozoa</taxon>
        <taxon>Arthropoda</taxon>
        <taxon>Hexapoda</taxon>
        <taxon>Insecta</taxon>
        <taxon>Pterygota</taxon>
        <taxon>Neoptera</taxon>
        <taxon>Endopterygota</taxon>
        <taxon>Lepidoptera</taxon>
        <taxon>Glossata</taxon>
        <taxon>Ditrysia</taxon>
        <taxon>Noctuoidea</taxon>
        <taxon>Noctuidae</taxon>
        <taxon>Plusiinae</taxon>
        <taxon>Chrysodeixis</taxon>
    </lineage>
</organism>
<comment type="function">
    <text evidence="5">Fibrinolytic activity; shows preferential cleavage of Arg-Gly bonds in all three fibrinogen chains. Contact with the caterpillars causes severe bleeding, due the anticoagulant effect of the protein.</text>
</comment>
<keyword evidence="7" id="KW-0720">Serine protease</keyword>
<dbReference type="Gene3D" id="2.40.10.10">
    <property type="entry name" value="Trypsin-like serine proteases"/>
    <property type="match status" value="1"/>
</dbReference>
<dbReference type="Proteomes" id="UP001154114">
    <property type="component" value="Chromosome 27"/>
</dbReference>
<dbReference type="PANTHER" id="PTHR24260">
    <property type="match status" value="1"/>
</dbReference>
<evidence type="ECO:0000313" key="11">
    <source>
        <dbReference type="Proteomes" id="UP001154114"/>
    </source>
</evidence>
<feature type="signal peptide" evidence="8">
    <location>
        <begin position="1"/>
        <end position="21"/>
    </location>
</feature>
<comment type="subcellular location">
    <subcellularLocation>
        <location evidence="1">Secreted</location>
        <location evidence="1">Extracellular space</location>
    </subcellularLocation>
</comment>
<dbReference type="InterPro" id="IPR051333">
    <property type="entry name" value="CLIP_Serine_Protease"/>
</dbReference>
<keyword evidence="3" id="KW-1015">Disulfide bond</keyword>
<evidence type="ECO:0000256" key="4">
    <source>
        <dbReference type="ARBA" id="ARBA00023240"/>
    </source>
</evidence>
<keyword evidence="2" id="KW-0800">Toxin</keyword>
<accession>A0A9N8Q2D9</accession>
<evidence type="ECO:0000256" key="5">
    <source>
        <dbReference type="ARBA" id="ARBA00055534"/>
    </source>
</evidence>
<dbReference type="GO" id="GO:0005576">
    <property type="term" value="C:extracellular region"/>
    <property type="evidence" value="ECO:0007669"/>
    <property type="project" value="UniProtKB-SubCell"/>
</dbReference>
<evidence type="ECO:0000256" key="6">
    <source>
        <dbReference type="ARBA" id="ARBA00084094"/>
    </source>
</evidence>
<feature type="domain" description="Peptidase S1" evidence="9">
    <location>
        <begin position="155"/>
        <end position="396"/>
    </location>
</feature>
<dbReference type="GO" id="GO:0006508">
    <property type="term" value="P:proteolysis"/>
    <property type="evidence" value="ECO:0007669"/>
    <property type="project" value="UniProtKB-KW"/>
</dbReference>
<dbReference type="GO" id="GO:0004252">
    <property type="term" value="F:serine-type endopeptidase activity"/>
    <property type="evidence" value="ECO:0007669"/>
    <property type="project" value="InterPro"/>
</dbReference>
<dbReference type="CDD" id="cd00190">
    <property type="entry name" value="Tryp_SPc"/>
    <property type="match status" value="1"/>
</dbReference>
<keyword evidence="8" id="KW-0732">Signal</keyword>
<keyword evidence="7" id="KW-0378">Hydrolase</keyword>
<keyword evidence="7" id="KW-0645">Protease</keyword>
<evidence type="ECO:0000256" key="3">
    <source>
        <dbReference type="ARBA" id="ARBA00023157"/>
    </source>
</evidence>